<evidence type="ECO:0000313" key="4">
    <source>
        <dbReference type="EMBL" id="GAH59598.1"/>
    </source>
</evidence>
<dbReference type="InterPro" id="IPR001303">
    <property type="entry name" value="Aldolase_II/adducin_N"/>
</dbReference>
<evidence type="ECO:0000256" key="1">
    <source>
        <dbReference type="ARBA" id="ARBA00022723"/>
    </source>
</evidence>
<dbReference type="EMBL" id="BARU01021352">
    <property type="protein sequence ID" value="GAH59598.1"/>
    <property type="molecule type" value="Genomic_DNA"/>
</dbReference>
<dbReference type="SUPFAM" id="SSF53639">
    <property type="entry name" value="AraD/HMP-PK domain-like"/>
    <property type="match status" value="1"/>
</dbReference>
<dbReference type="GO" id="GO:0005829">
    <property type="term" value="C:cytosol"/>
    <property type="evidence" value="ECO:0007669"/>
    <property type="project" value="TreeGrafter"/>
</dbReference>
<protein>
    <recommendedName>
        <fullName evidence="3">Class II aldolase/adducin N-terminal domain-containing protein</fullName>
    </recommendedName>
</protein>
<dbReference type="Gene3D" id="3.40.225.10">
    <property type="entry name" value="Class II aldolase/adducin N-terminal domain"/>
    <property type="match status" value="1"/>
</dbReference>
<feature type="domain" description="Class II aldolase/adducin N-terminal" evidence="3">
    <location>
        <begin position="4"/>
        <end position="69"/>
    </location>
</feature>
<gene>
    <name evidence="4" type="ORF">S03H2_34954</name>
</gene>
<comment type="caution">
    <text evidence="4">The sequence shown here is derived from an EMBL/GenBank/DDBJ whole genome shotgun (WGS) entry which is preliminary data.</text>
</comment>
<dbReference type="GO" id="GO:0046872">
    <property type="term" value="F:metal ion binding"/>
    <property type="evidence" value="ECO:0007669"/>
    <property type="project" value="UniProtKB-KW"/>
</dbReference>
<feature type="non-terminal residue" evidence="4">
    <location>
        <position position="1"/>
    </location>
</feature>
<dbReference type="GO" id="GO:0019323">
    <property type="term" value="P:pentose catabolic process"/>
    <property type="evidence" value="ECO:0007669"/>
    <property type="project" value="TreeGrafter"/>
</dbReference>
<accession>X1IPY2</accession>
<keyword evidence="2" id="KW-0456">Lyase</keyword>
<name>X1IPY2_9ZZZZ</name>
<dbReference type="PANTHER" id="PTHR22789:SF0">
    <property type="entry name" value="3-OXO-TETRONATE 4-PHOSPHATE DECARBOXYLASE-RELATED"/>
    <property type="match status" value="1"/>
</dbReference>
<evidence type="ECO:0000256" key="2">
    <source>
        <dbReference type="ARBA" id="ARBA00023239"/>
    </source>
</evidence>
<dbReference type="GO" id="GO:0016832">
    <property type="term" value="F:aldehyde-lyase activity"/>
    <property type="evidence" value="ECO:0007669"/>
    <property type="project" value="TreeGrafter"/>
</dbReference>
<reference evidence="4" key="1">
    <citation type="journal article" date="2014" name="Front. Microbiol.">
        <title>High frequency of phylogenetically diverse reductive dehalogenase-homologous genes in deep subseafloor sedimentary metagenomes.</title>
        <authorList>
            <person name="Kawai M."/>
            <person name="Futagami T."/>
            <person name="Toyoda A."/>
            <person name="Takaki Y."/>
            <person name="Nishi S."/>
            <person name="Hori S."/>
            <person name="Arai W."/>
            <person name="Tsubouchi T."/>
            <person name="Morono Y."/>
            <person name="Uchiyama I."/>
            <person name="Ito T."/>
            <person name="Fujiyama A."/>
            <person name="Inagaki F."/>
            <person name="Takami H."/>
        </authorList>
    </citation>
    <scope>NUCLEOTIDE SEQUENCE</scope>
    <source>
        <strain evidence="4">Expedition CK06-06</strain>
    </source>
</reference>
<dbReference type="InterPro" id="IPR050197">
    <property type="entry name" value="Aldolase_class_II_sugar_metab"/>
</dbReference>
<proteinExistence type="predicted"/>
<evidence type="ECO:0000259" key="3">
    <source>
        <dbReference type="Pfam" id="PF00596"/>
    </source>
</evidence>
<sequence>EMDEFLGGEVVCAEYAEVATEELGENVVKALGKNKFAALMRNHGAVCIGRNFEEAFNSSNFLEKSAKTVLFGNLLGGVIAHDKLKYWPKGKK</sequence>
<organism evidence="4">
    <name type="scientific">marine sediment metagenome</name>
    <dbReference type="NCBI Taxonomy" id="412755"/>
    <lineage>
        <taxon>unclassified sequences</taxon>
        <taxon>metagenomes</taxon>
        <taxon>ecological metagenomes</taxon>
    </lineage>
</organism>
<keyword evidence="1" id="KW-0479">Metal-binding</keyword>
<dbReference type="PANTHER" id="PTHR22789">
    <property type="entry name" value="FUCULOSE PHOSPHATE ALDOLASE"/>
    <property type="match status" value="1"/>
</dbReference>
<dbReference type="InterPro" id="IPR036409">
    <property type="entry name" value="Aldolase_II/adducin_N_sf"/>
</dbReference>
<dbReference type="AlphaFoldDB" id="X1IPY2"/>
<dbReference type="Pfam" id="PF00596">
    <property type="entry name" value="Aldolase_II"/>
    <property type="match status" value="1"/>
</dbReference>